<keyword evidence="7" id="KW-0999">Mitochondrion inner membrane</keyword>
<keyword evidence="3" id="KW-0813">Transport</keyword>
<dbReference type="GO" id="GO:0005743">
    <property type="term" value="C:mitochondrial inner membrane"/>
    <property type="evidence" value="ECO:0007669"/>
    <property type="project" value="UniProtKB-SubCell"/>
</dbReference>
<name>A0A4T0B3M6_AURPU</name>
<dbReference type="GO" id="GO:0098803">
    <property type="term" value="C:respiratory chain complex"/>
    <property type="evidence" value="ECO:0007669"/>
    <property type="project" value="UniProtKB-UniRule"/>
</dbReference>
<keyword evidence="12 16" id="KW-0408">Iron</keyword>
<keyword evidence="9 17" id="KW-0249">Electron transport</keyword>
<sequence length="345" mass="39526">MYRARTFVMPRRVCTYARAVVNAGDSKATISVMRYAQSIKFSTTSTRATKQFFPPPDAPSIRTTEAAWAHPIYTKEQMESVVVAHRQAKTWSDWTALAAIRTMRWGLDFATGYKHDETSASGAKSGHRANQKHVMTARRYMIRNVFLESVAGVPGMVAGMLRHLHSMRRMKRDNGWIETLLEESYNERMHLLTFLKMLEPGPLMKFMVLAAQGVFFNAMFVAYLVSPSTAHRFVGYLEEEAVITYTREIADLDAGKLPEWENLMAPDIAIKYWQMPEGHRTMRDLLMYIRADESKHREVNHTLGNLDQKEDPNPFVSEYKDISIPHPGKGLQHPKPTGWERSEVI</sequence>
<dbReference type="GO" id="GO:0010230">
    <property type="term" value="P:alternative respiration"/>
    <property type="evidence" value="ECO:0007669"/>
    <property type="project" value="TreeGrafter"/>
</dbReference>
<feature type="binding site" evidence="16">
    <location>
        <position position="148"/>
    </location>
    <ligand>
        <name>Fe cation</name>
        <dbReference type="ChEBI" id="CHEBI:24875"/>
        <label>1</label>
    </ligand>
</feature>
<evidence type="ECO:0000256" key="5">
    <source>
        <dbReference type="ARBA" id="ARBA00022692"/>
    </source>
</evidence>
<dbReference type="Pfam" id="PF01786">
    <property type="entry name" value="AOX"/>
    <property type="match status" value="1"/>
</dbReference>
<accession>A0A4T0B3M6</accession>
<dbReference type="CDD" id="cd01053">
    <property type="entry name" value="AOX"/>
    <property type="match status" value="1"/>
</dbReference>
<evidence type="ECO:0000256" key="4">
    <source>
        <dbReference type="ARBA" id="ARBA00022660"/>
    </source>
</evidence>
<evidence type="ECO:0000256" key="13">
    <source>
        <dbReference type="ARBA" id="ARBA00023128"/>
    </source>
</evidence>
<evidence type="ECO:0000256" key="16">
    <source>
        <dbReference type="PIRSR" id="PIRSR005229-1"/>
    </source>
</evidence>
<dbReference type="InterPro" id="IPR038659">
    <property type="entry name" value="AOX_sf"/>
</dbReference>
<dbReference type="FunFam" id="1.20.1260.140:FF:000002">
    <property type="entry name" value="Alternative oxidase"/>
    <property type="match status" value="1"/>
</dbReference>
<feature type="binding site" evidence="16">
    <location>
        <position position="293"/>
    </location>
    <ligand>
        <name>Fe cation</name>
        <dbReference type="ChEBI" id="CHEBI:24875"/>
        <label>1</label>
    </ligand>
</feature>
<dbReference type="EC" id="1.-.-.-" evidence="17"/>
<keyword evidence="10 19" id="KW-1133">Transmembrane helix</keyword>
<dbReference type="InterPro" id="IPR002680">
    <property type="entry name" value="AOX"/>
</dbReference>
<feature type="binding site" evidence="16">
    <location>
        <position position="190"/>
    </location>
    <ligand>
        <name>Fe cation</name>
        <dbReference type="ChEBI" id="CHEBI:24875"/>
        <label>1</label>
    </ligand>
</feature>
<dbReference type="PANTHER" id="PTHR31803">
    <property type="entry name" value="ALTERNATIVE OXIDASE"/>
    <property type="match status" value="1"/>
</dbReference>
<dbReference type="EMBL" id="QZBZ01000712">
    <property type="protein sequence ID" value="TIA27973.1"/>
    <property type="molecule type" value="Genomic_DNA"/>
</dbReference>
<dbReference type="GO" id="GO:0009916">
    <property type="term" value="F:alternative oxidase activity"/>
    <property type="evidence" value="ECO:0007669"/>
    <property type="project" value="UniProtKB-UniRule"/>
</dbReference>
<evidence type="ECO:0000313" key="20">
    <source>
        <dbReference type="EMBL" id="TIA27973.1"/>
    </source>
</evidence>
<keyword evidence="6 16" id="KW-0479">Metal-binding</keyword>
<feature type="transmembrane region" description="Helical" evidence="19">
    <location>
        <begin position="145"/>
        <end position="164"/>
    </location>
</feature>
<keyword evidence="4 17" id="KW-0679">Respiratory chain</keyword>
<dbReference type="PIRSF" id="PIRSF005229">
    <property type="entry name" value="AOX"/>
    <property type="match status" value="1"/>
</dbReference>
<keyword evidence="11 17" id="KW-0560">Oxidoreductase</keyword>
<dbReference type="AlphaFoldDB" id="A0A4T0B3M6"/>
<evidence type="ECO:0000256" key="9">
    <source>
        <dbReference type="ARBA" id="ARBA00022982"/>
    </source>
</evidence>
<feature type="binding site" evidence="16">
    <location>
        <position position="238"/>
    </location>
    <ligand>
        <name>Fe cation</name>
        <dbReference type="ChEBI" id="CHEBI:24875"/>
        <label>2</label>
    </ligand>
</feature>
<feature type="binding site" evidence="16">
    <location>
        <position position="293"/>
    </location>
    <ligand>
        <name>Fe cation</name>
        <dbReference type="ChEBI" id="CHEBI:24875"/>
        <label>2</label>
    </ligand>
</feature>
<evidence type="ECO:0000256" key="2">
    <source>
        <dbReference type="ARBA" id="ARBA00008388"/>
    </source>
</evidence>
<reference evidence="20 21" key="1">
    <citation type="submission" date="2018-10" db="EMBL/GenBank/DDBJ databases">
        <title>Fifty Aureobasidium pullulans genomes reveal a recombining polyextremotolerant generalist.</title>
        <authorList>
            <person name="Gostincar C."/>
            <person name="Turk M."/>
            <person name="Zajc J."/>
            <person name="Gunde-Cimerman N."/>
        </authorList>
    </citation>
    <scope>NUCLEOTIDE SEQUENCE [LARGE SCALE GENOMIC DNA]</scope>
    <source>
        <strain evidence="20 21">EXF-1645</strain>
    </source>
</reference>
<dbReference type="GO" id="GO:0046872">
    <property type="term" value="F:metal ion binding"/>
    <property type="evidence" value="ECO:0007669"/>
    <property type="project" value="UniProtKB-UniRule"/>
</dbReference>
<keyword evidence="8" id="KW-0809">Transit peptide</keyword>
<evidence type="ECO:0000256" key="6">
    <source>
        <dbReference type="ARBA" id="ARBA00022723"/>
    </source>
</evidence>
<dbReference type="Proteomes" id="UP000308724">
    <property type="component" value="Unassembled WGS sequence"/>
</dbReference>
<evidence type="ECO:0000256" key="11">
    <source>
        <dbReference type="ARBA" id="ARBA00023002"/>
    </source>
</evidence>
<dbReference type="Gene3D" id="1.20.1260.140">
    <property type="entry name" value="Alternative oxidase"/>
    <property type="match status" value="1"/>
</dbReference>
<evidence type="ECO:0000256" key="7">
    <source>
        <dbReference type="ARBA" id="ARBA00022792"/>
    </source>
</evidence>
<evidence type="ECO:0000256" key="8">
    <source>
        <dbReference type="ARBA" id="ARBA00022946"/>
    </source>
</evidence>
<gene>
    <name evidence="20" type="ORF">D6C78_10952</name>
</gene>
<evidence type="ECO:0000313" key="21">
    <source>
        <dbReference type="Proteomes" id="UP000308724"/>
    </source>
</evidence>
<protein>
    <recommendedName>
        <fullName evidence="17">Alternative oxidase</fullName>
        <ecNumber evidence="17">1.-.-.-</ecNumber>
    </recommendedName>
</protein>
<feature type="binding site" evidence="16">
    <location>
        <position position="187"/>
    </location>
    <ligand>
        <name>Fe cation</name>
        <dbReference type="ChEBI" id="CHEBI:24875"/>
        <label>1</label>
    </ligand>
</feature>
<evidence type="ECO:0000256" key="18">
    <source>
        <dbReference type="SAM" id="MobiDB-lite"/>
    </source>
</evidence>
<comment type="function">
    <text evidence="15">Catalyzes cyanide-resistant oxygen consumption. May increase respiration when the cytochrome respiratory pathway is restricted, or in response to low temperatures.</text>
</comment>
<comment type="cofactor">
    <cofactor evidence="16 17">
        <name>Fe cation</name>
        <dbReference type="ChEBI" id="CHEBI:24875"/>
    </cofactor>
    <text evidence="16 17">Binds 2 iron ions per subunit.</text>
</comment>
<comment type="caution">
    <text evidence="20">The sequence shown here is derived from an EMBL/GenBank/DDBJ whole genome shotgun (WGS) entry which is preliminary data.</text>
</comment>
<comment type="subcellular location">
    <subcellularLocation>
        <location evidence="1">Mitochondrion inner membrane</location>
        <topology evidence="1">Multi-pass membrane protein</topology>
        <orientation evidence="1">Matrix side</orientation>
    </subcellularLocation>
</comment>
<evidence type="ECO:0000256" key="1">
    <source>
        <dbReference type="ARBA" id="ARBA00004292"/>
    </source>
</evidence>
<dbReference type="PANTHER" id="PTHR31803:SF3">
    <property type="entry name" value="ALTERNATIVE OXIDASE"/>
    <property type="match status" value="1"/>
</dbReference>
<feature type="binding site" evidence="16">
    <location>
        <position position="187"/>
    </location>
    <ligand>
        <name>Fe cation</name>
        <dbReference type="ChEBI" id="CHEBI:24875"/>
        <label>2</label>
    </ligand>
</feature>
<evidence type="ECO:0000256" key="14">
    <source>
        <dbReference type="ARBA" id="ARBA00023136"/>
    </source>
</evidence>
<keyword evidence="5 17" id="KW-0812">Transmembrane</keyword>
<keyword evidence="13" id="KW-0496">Mitochondrion</keyword>
<proteinExistence type="inferred from homology"/>
<feature type="transmembrane region" description="Helical" evidence="19">
    <location>
        <begin position="206"/>
        <end position="225"/>
    </location>
</feature>
<evidence type="ECO:0000256" key="12">
    <source>
        <dbReference type="ARBA" id="ARBA00023004"/>
    </source>
</evidence>
<evidence type="ECO:0000256" key="3">
    <source>
        <dbReference type="ARBA" id="ARBA00022448"/>
    </source>
</evidence>
<evidence type="ECO:0000256" key="15">
    <source>
        <dbReference type="ARBA" id="ARBA00025285"/>
    </source>
</evidence>
<comment type="similarity">
    <text evidence="2 17">Belongs to the alternative oxidase family.</text>
</comment>
<evidence type="ECO:0000256" key="10">
    <source>
        <dbReference type="ARBA" id="ARBA00022989"/>
    </source>
</evidence>
<keyword evidence="14 17" id="KW-0472">Membrane</keyword>
<organism evidence="20 21">
    <name type="scientific">Aureobasidium pullulans</name>
    <name type="common">Black yeast</name>
    <name type="synonym">Pullularia pullulans</name>
    <dbReference type="NCBI Taxonomy" id="5580"/>
    <lineage>
        <taxon>Eukaryota</taxon>
        <taxon>Fungi</taxon>
        <taxon>Dikarya</taxon>
        <taxon>Ascomycota</taxon>
        <taxon>Pezizomycotina</taxon>
        <taxon>Dothideomycetes</taxon>
        <taxon>Dothideomycetidae</taxon>
        <taxon>Dothideales</taxon>
        <taxon>Saccotheciaceae</taxon>
        <taxon>Aureobasidium</taxon>
    </lineage>
</organism>
<feature type="binding site" evidence="16">
    <location>
        <position position="296"/>
    </location>
    <ligand>
        <name>Fe cation</name>
        <dbReference type="ChEBI" id="CHEBI:24875"/>
        <label>2</label>
    </ligand>
</feature>
<feature type="region of interest" description="Disordered" evidence="18">
    <location>
        <begin position="321"/>
        <end position="345"/>
    </location>
</feature>
<evidence type="ECO:0000256" key="17">
    <source>
        <dbReference type="RuleBase" id="RU003779"/>
    </source>
</evidence>
<evidence type="ECO:0000256" key="19">
    <source>
        <dbReference type="SAM" id="Phobius"/>
    </source>
</evidence>